<comment type="similarity">
    <text evidence="3">Belongs to the CobD/CbiB family.</text>
</comment>
<dbReference type="PANTHER" id="PTHR34308">
    <property type="entry name" value="COBALAMIN BIOSYNTHESIS PROTEIN CBIB"/>
    <property type="match status" value="1"/>
</dbReference>
<keyword evidence="4" id="KW-1003">Cell membrane</keyword>
<evidence type="ECO:0000313" key="10">
    <source>
        <dbReference type="EMBL" id="HHJ80336.1"/>
    </source>
</evidence>
<feature type="non-terminal residue" evidence="10">
    <location>
        <position position="96"/>
    </location>
</feature>
<comment type="caution">
    <text evidence="10">The sequence shown here is derived from an EMBL/GenBank/DDBJ whole genome shotgun (WGS) entry which is preliminary data.</text>
</comment>
<dbReference type="GO" id="GO:0009236">
    <property type="term" value="P:cobalamin biosynthetic process"/>
    <property type="evidence" value="ECO:0007669"/>
    <property type="project" value="UniProtKB-UniPathway"/>
</dbReference>
<accession>A0A832J5P5</accession>
<name>A0A832J5P5_9GAMM</name>
<dbReference type="PANTHER" id="PTHR34308:SF1">
    <property type="entry name" value="COBALAMIN BIOSYNTHESIS PROTEIN CBIB"/>
    <property type="match status" value="1"/>
</dbReference>
<dbReference type="UniPathway" id="UPA00148"/>
<reference evidence="10" key="1">
    <citation type="journal article" date="2020" name="mSystems">
        <title>Genome- and Community-Level Interaction Insights into Carbon Utilization and Element Cycling Functions of Hydrothermarchaeota in Hydrothermal Sediment.</title>
        <authorList>
            <person name="Zhou Z."/>
            <person name="Liu Y."/>
            <person name="Xu W."/>
            <person name="Pan J."/>
            <person name="Luo Z.H."/>
            <person name="Li M."/>
        </authorList>
    </citation>
    <scope>NUCLEOTIDE SEQUENCE [LARGE SCALE GENOMIC DNA]</scope>
    <source>
        <strain evidence="10">HyVt-505</strain>
    </source>
</reference>
<protein>
    <submittedName>
        <fullName evidence="10">Cobalamin biosynthesis protein</fullName>
    </submittedName>
</protein>
<dbReference type="InterPro" id="IPR004485">
    <property type="entry name" value="Cobalamin_biosynth_CobD/CbiB"/>
</dbReference>
<keyword evidence="8 9" id="KW-0472">Membrane</keyword>
<gene>
    <name evidence="10" type="ORF">ENJ65_01735</name>
</gene>
<feature type="transmembrane region" description="Helical" evidence="9">
    <location>
        <begin position="70"/>
        <end position="90"/>
    </location>
</feature>
<comment type="subcellular location">
    <subcellularLocation>
        <location evidence="1">Cell membrane</location>
        <topology evidence="1">Multi-pass membrane protein</topology>
    </subcellularLocation>
</comment>
<evidence type="ECO:0000256" key="7">
    <source>
        <dbReference type="ARBA" id="ARBA00022989"/>
    </source>
</evidence>
<evidence type="ECO:0000256" key="1">
    <source>
        <dbReference type="ARBA" id="ARBA00004651"/>
    </source>
</evidence>
<evidence type="ECO:0000256" key="5">
    <source>
        <dbReference type="ARBA" id="ARBA00022573"/>
    </source>
</evidence>
<sequence>MTALMVAIALLLDRLLGEATRWHPLVGFGRLVKWLEQFLWRDDCRKWQARWRGAVAVTLLLLPLTLVTAWLARFVVLEYFIAILLLYLAIGGRSLA</sequence>
<dbReference type="Pfam" id="PF03186">
    <property type="entry name" value="CobD_Cbib"/>
    <property type="match status" value="1"/>
</dbReference>
<dbReference type="EMBL" id="DRNF01000109">
    <property type="protein sequence ID" value="HHJ80336.1"/>
    <property type="molecule type" value="Genomic_DNA"/>
</dbReference>
<proteinExistence type="inferred from homology"/>
<dbReference type="AlphaFoldDB" id="A0A832J5P5"/>
<dbReference type="Proteomes" id="UP000885832">
    <property type="component" value="Unassembled WGS sequence"/>
</dbReference>
<comment type="pathway">
    <text evidence="2">Cofactor biosynthesis; adenosylcobalamin biosynthesis.</text>
</comment>
<evidence type="ECO:0000256" key="2">
    <source>
        <dbReference type="ARBA" id="ARBA00004953"/>
    </source>
</evidence>
<evidence type="ECO:0000256" key="3">
    <source>
        <dbReference type="ARBA" id="ARBA00006263"/>
    </source>
</evidence>
<keyword evidence="7 9" id="KW-1133">Transmembrane helix</keyword>
<dbReference type="GO" id="GO:0048472">
    <property type="term" value="F:threonine-phosphate decarboxylase activity"/>
    <property type="evidence" value="ECO:0007669"/>
    <property type="project" value="InterPro"/>
</dbReference>
<keyword evidence="6 9" id="KW-0812">Transmembrane</keyword>
<evidence type="ECO:0000256" key="9">
    <source>
        <dbReference type="SAM" id="Phobius"/>
    </source>
</evidence>
<dbReference type="GO" id="GO:0005886">
    <property type="term" value="C:plasma membrane"/>
    <property type="evidence" value="ECO:0007669"/>
    <property type="project" value="UniProtKB-SubCell"/>
</dbReference>
<keyword evidence="5" id="KW-0169">Cobalamin biosynthesis</keyword>
<evidence type="ECO:0000256" key="6">
    <source>
        <dbReference type="ARBA" id="ARBA00022692"/>
    </source>
</evidence>
<organism evidence="10">
    <name type="scientific">Candidatus Tenderia electrophaga</name>
    <dbReference type="NCBI Taxonomy" id="1748243"/>
    <lineage>
        <taxon>Bacteria</taxon>
        <taxon>Pseudomonadati</taxon>
        <taxon>Pseudomonadota</taxon>
        <taxon>Gammaproteobacteria</taxon>
        <taxon>Candidatus Tenderiales</taxon>
        <taxon>Candidatus Tenderiaceae</taxon>
        <taxon>Candidatus Tenderia</taxon>
    </lineage>
</organism>
<evidence type="ECO:0000256" key="8">
    <source>
        <dbReference type="ARBA" id="ARBA00023136"/>
    </source>
</evidence>
<evidence type="ECO:0000256" key="4">
    <source>
        <dbReference type="ARBA" id="ARBA00022475"/>
    </source>
</evidence>